<gene>
    <name evidence="2" type="ORF">SAMN04488117_1089</name>
</gene>
<evidence type="ECO:0000313" key="2">
    <source>
        <dbReference type="EMBL" id="SDF84943.1"/>
    </source>
</evidence>
<protein>
    <submittedName>
        <fullName evidence="2">Uncharacterized protein</fullName>
    </submittedName>
</protein>
<reference evidence="2 3" key="1">
    <citation type="submission" date="2016-10" db="EMBL/GenBank/DDBJ databases">
        <authorList>
            <person name="de Groot N.N."/>
        </authorList>
    </citation>
    <scope>NUCLEOTIDE SEQUENCE [LARGE SCALE GENOMIC DNA]</scope>
    <source>
        <strain evidence="2 3">DSM 27375</strain>
    </source>
</reference>
<sequence length="65" mass="6898">MNDKESKELSGLERVWTDVLFGLAVAGFGLAFLFNNMAAVTYPPQLAAFCRAFLAASALGMLAVA</sequence>
<accession>A0A1G7PFD4</accession>
<keyword evidence="1" id="KW-0472">Membrane</keyword>
<evidence type="ECO:0000256" key="1">
    <source>
        <dbReference type="SAM" id="Phobius"/>
    </source>
</evidence>
<dbReference type="Proteomes" id="UP000182284">
    <property type="component" value="Unassembled WGS sequence"/>
</dbReference>
<name>A0A1G7PFD4_9RHOB</name>
<dbReference type="RefSeq" id="WP_074645855.1">
    <property type="nucleotide sequence ID" value="NZ_FNBL01000008.1"/>
</dbReference>
<keyword evidence="1" id="KW-1133">Transmembrane helix</keyword>
<feature type="transmembrane region" description="Helical" evidence="1">
    <location>
        <begin position="46"/>
        <end position="64"/>
    </location>
</feature>
<evidence type="ECO:0000313" key="3">
    <source>
        <dbReference type="Proteomes" id="UP000182284"/>
    </source>
</evidence>
<feature type="transmembrane region" description="Helical" evidence="1">
    <location>
        <begin position="15"/>
        <end position="34"/>
    </location>
</feature>
<keyword evidence="1" id="KW-0812">Transmembrane</keyword>
<dbReference type="EMBL" id="FNBL01000008">
    <property type="protein sequence ID" value="SDF84943.1"/>
    <property type="molecule type" value="Genomic_DNA"/>
</dbReference>
<organism evidence="2 3">
    <name type="scientific">Celeribacter baekdonensis</name>
    <dbReference type="NCBI Taxonomy" id="875171"/>
    <lineage>
        <taxon>Bacteria</taxon>
        <taxon>Pseudomonadati</taxon>
        <taxon>Pseudomonadota</taxon>
        <taxon>Alphaproteobacteria</taxon>
        <taxon>Rhodobacterales</taxon>
        <taxon>Roseobacteraceae</taxon>
        <taxon>Celeribacter</taxon>
    </lineage>
</organism>
<dbReference type="AlphaFoldDB" id="A0A1G7PFD4"/>
<proteinExistence type="predicted"/>